<reference evidence="2 3" key="2">
    <citation type="submission" date="2024-07" db="EMBL/GenBank/DDBJ databases">
        <authorList>
            <person name="Akdeniz Z."/>
        </authorList>
    </citation>
    <scope>NUCLEOTIDE SEQUENCE [LARGE SCALE GENOMIC DNA]</scope>
</reference>
<gene>
    <name evidence="2" type="ORF">HINF_LOCUS59390</name>
    <name evidence="1" type="ORF">HINF_LOCUS62167</name>
</gene>
<organism evidence="1">
    <name type="scientific">Hexamita inflata</name>
    <dbReference type="NCBI Taxonomy" id="28002"/>
    <lineage>
        <taxon>Eukaryota</taxon>
        <taxon>Metamonada</taxon>
        <taxon>Diplomonadida</taxon>
        <taxon>Hexamitidae</taxon>
        <taxon>Hexamitinae</taxon>
        <taxon>Hexamita</taxon>
    </lineage>
</organism>
<dbReference type="EMBL" id="CATOUU010001149">
    <property type="protein sequence ID" value="CAI9974522.1"/>
    <property type="molecule type" value="Genomic_DNA"/>
</dbReference>
<evidence type="ECO:0000313" key="2">
    <source>
        <dbReference type="EMBL" id="CAL6079448.1"/>
    </source>
</evidence>
<evidence type="ECO:0000313" key="1">
    <source>
        <dbReference type="EMBL" id="CAI9974522.1"/>
    </source>
</evidence>
<comment type="caution">
    <text evidence="1">The sequence shown here is derived from an EMBL/GenBank/DDBJ whole genome shotgun (WGS) entry which is preliminary data.</text>
</comment>
<dbReference type="Proteomes" id="UP001642409">
    <property type="component" value="Unassembled WGS sequence"/>
</dbReference>
<protein>
    <submittedName>
        <fullName evidence="2">Hypothetical_protein</fullName>
    </submittedName>
</protein>
<reference evidence="1" key="1">
    <citation type="submission" date="2023-06" db="EMBL/GenBank/DDBJ databases">
        <authorList>
            <person name="Kurt Z."/>
        </authorList>
    </citation>
    <scope>NUCLEOTIDE SEQUENCE</scope>
</reference>
<evidence type="ECO:0000313" key="3">
    <source>
        <dbReference type="Proteomes" id="UP001642409"/>
    </source>
</evidence>
<dbReference type="AlphaFoldDB" id="A0AA86RME1"/>
<proteinExistence type="predicted"/>
<dbReference type="EMBL" id="CAXDID020000340">
    <property type="protein sequence ID" value="CAL6079448.1"/>
    <property type="molecule type" value="Genomic_DNA"/>
</dbReference>
<accession>A0AA86RME1</accession>
<name>A0AA86RME1_9EUKA</name>
<sequence>MQNFCSVHLISRVMQPFCKIIINEYSEFYVQCQFHSWIPHLKIKCIPCQNKLLLVFWRVHHFCPIVLQNMQFILNQFQNQKLAREQKIKPDKFIKQTPLSLQMIQIQQEQKLISCLSQLLQIKTCAVQLSFYALMLPDHLHARLFQEVALLLETDEAEAREQFKLLTLKHLLRNAPQSPPPSEGLNASKCYNLVQNSPRTQSQDSILFQNRFAECLQKVISIQESDNKKLCQEVVNYLKCHNTKVFWQQLHDLIPDKSVKYLKEYYQNSFKRFLHQEFMTQEDKLVLKDLMNEMKDRKPSEIAEIFMEMTADRNYFRRNVVMYVVNMKNK</sequence>
<keyword evidence="3" id="KW-1185">Reference proteome</keyword>